<dbReference type="InterPro" id="IPR016142">
    <property type="entry name" value="Citrate_synth-like_lrg_a-sub"/>
</dbReference>
<dbReference type="GO" id="GO:0046912">
    <property type="term" value="F:acyltransferase activity, acyl groups converted into alkyl on transfer"/>
    <property type="evidence" value="ECO:0007669"/>
    <property type="project" value="InterPro"/>
</dbReference>
<dbReference type="Gene3D" id="1.10.580.10">
    <property type="entry name" value="Citrate Synthase, domain 1"/>
    <property type="match status" value="1"/>
</dbReference>
<dbReference type="PANTHER" id="PTHR11739:SF4">
    <property type="entry name" value="CITRATE SYNTHASE, PEROXISOMAL"/>
    <property type="match status" value="1"/>
</dbReference>
<gene>
    <name evidence="3" type="ORF">S01H1_37262</name>
</gene>
<accession>X0VF81</accession>
<proteinExistence type="inferred from homology"/>
<dbReference type="SUPFAM" id="SSF48256">
    <property type="entry name" value="Citrate synthase"/>
    <property type="match status" value="1"/>
</dbReference>
<dbReference type="AlphaFoldDB" id="X0VF81"/>
<dbReference type="EMBL" id="BARS01023401">
    <property type="protein sequence ID" value="GAG11123.1"/>
    <property type="molecule type" value="Genomic_DNA"/>
</dbReference>
<dbReference type="PANTHER" id="PTHR11739">
    <property type="entry name" value="CITRATE SYNTHASE"/>
    <property type="match status" value="1"/>
</dbReference>
<protein>
    <submittedName>
        <fullName evidence="3">Uncharacterized protein</fullName>
    </submittedName>
</protein>
<organism evidence="3">
    <name type="scientific">marine sediment metagenome</name>
    <dbReference type="NCBI Taxonomy" id="412755"/>
    <lineage>
        <taxon>unclassified sequences</taxon>
        <taxon>metagenomes</taxon>
        <taxon>ecological metagenomes</taxon>
    </lineage>
</organism>
<sequence>MSKLKEALLKEIQENRPRTQKLLKEHGDAKVGEVTVAQVIGGARGVRCLVTDISYLDPSEGIRFRGKLIPETFAALPKPP</sequence>
<dbReference type="GO" id="GO:0006099">
    <property type="term" value="P:tricarboxylic acid cycle"/>
    <property type="evidence" value="ECO:0007669"/>
    <property type="project" value="TreeGrafter"/>
</dbReference>
<dbReference type="InterPro" id="IPR036969">
    <property type="entry name" value="Citrate_synthase_sf"/>
</dbReference>
<feature type="non-terminal residue" evidence="3">
    <location>
        <position position="80"/>
    </location>
</feature>
<evidence type="ECO:0000256" key="2">
    <source>
        <dbReference type="ARBA" id="ARBA00022679"/>
    </source>
</evidence>
<reference evidence="3" key="1">
    <citation type="journal article" date="2014" name="Front. Microbiol.">
        <title>High frequency of phylogenetically diverse reductive dehalogenase-homologous genes in deep subseafloor sedimentary metagenomes.</title>
        <authorList>
            <person name="Kawai M."/>
            <person name="Futagami T."/>
            <person name="Toyoda A."/>
            <person name="Takaki Y."/>
            <person name="Nishi S."/>
            <person name="Hori S."/>
            <person name="Arai W."/>
            <person name="Tsubouchi T."/>
            <person name="Morono Y."/>
            <person name="Uchiyama I."/>
            <person name="Ito T."/>
            <person name="Fujiyama A."/>
            <person name="Inagaki F."/>
            <person name="Takami H."/>
        </authorList>
    </citation>
    <scope>NUCLEOTIDE SEQUENCE</scope>
    <source>
        <strain evidence="3">Expedition CK06-06</strain>
    </source>
</reference>
<comment type="similarity">
    <text evidence="1">Belongs to the citrate synthase family.</text>
</comment>
<evidence type="ECO:0000256" key="1">
    <source>
        <dbReference type="ARBA" id="ARBA00010566"/>
    </source>
</evidence>
<dbReference type="InterPro" id="IPR002020">
    <property type="entry name" value="Citrate_synthase"/>
</dbReference>
<dbReference type="GO" id="GO:0005975">
    <property type="term" value="P:carbohydrate metabolic process"/>
    <property type="evidence" value="ECO:0007669"/>
    <property type="project" value="TreeGrafter"/>
</dbReference>
<comment type="caution">
    <text evidence="3">The sequence shown here is derived from an EMBL/GenBank/DDBJ whole genome shotgun (WGS) entry which is preliminary data.</text>
</comment>
<name>X0VF81_9ZZZZ</name>
<keyword evidence="2" id="KW-0808">Transferase</keyword>
<evidence type="ECO:0000313" key="3">
    <source>
        <dbReference type="EMBL" id="GAG11123.1"/>
    </source>
</evidence>